<dbReference type="RefSeq" id="WP_021697202.1">
    <property type="nucleotide sequence ID" value="NZ_BATC01000018.1"/>
</dbReference>
<organism evidence="2 3">
    <name type="scientific">Brevundimonas abyssalis TAR-001</name>
    <dbReference type="NCBI Taxonomy" id="1391729"/>
    <lineage>
        <taxon>Bacteria</taxon>
        <taxon>Pseudomonadati</taxon>
        <taxon>Pseudomonadota</taxon>
        <taxon>Alphaproteobacteria</taxon>
        <taxon>Caulobacterales</taxon>
        <taxon>Caulobacteraceae</taxon>
        <taxon>Brevundimonas</taxon>
    </lineage>
</organism>
<accession>A0A8E0KNA6</accession>
<dbReference type="AlphaFoldDB" id="A0A8E0KNA6"/>
<feature type="chain" id="PRO_5034177835" evidence="1">
    <location>
        <begin position="23"/>
        <end position="150"/>
    </location>
</feature>
<protein>
    <submittedName>
        <fullName evidence="2">CopG protein</fullName>
    </submittedName>
</protein>
<dbReference type="Pfam" id="PF04214">
    <property type="entry name" value="DUF411"/>
    <property type="match status" value="1"/>
</dbReference>
<proteinExistence type="predicted"/>
<dbReference type="InterPro" id="IPR007332">
    <property type="entry name" value="DUF411"/>
</dbReference>
<gene>
    <name evidence="2" type="ORF">MBEBAB_1357</name>
</gene>
<name>A0A8E0KNA6_9CAUL</name>
<reference evidence="3" key="1">
    <citation type="journal article" date="2013" name="Genome Announc.">
        <title>Draft Genome Sequence of the Dimorphic Prosthecate Bacterium Brevundimonas abyssalis TAR-001T.</title>
        <authorList>
            <person name="Tsubouchi T."/>
            <person name="Nishi S."/>
            <person name="Usui K."/>
            <person name="Shimane Y."/>
            <person name="Takaki Y."/>
            <person name="Maruyama T."/>
            <person name="Hatada Y."/>
        </authorList>
    </citation>
    <scope>NUCLEOTIDE SEQUENCE [LARGE SCALE GENOMIC DNA]</scope>
    <source>
        <strain evidence="3">TAR-001</strain>
    </source>
</reference>
<keyword evidence="1" id="KW-0732">Signal</keyword>
<evidence type="ECO:0000313" key="3">
    <source>
        <dbReference type="Proteomes" id="UP000016569"/>
    </source>
</evidence>
<dbReference type="OrthoDB" id="14727at2"/>
<evidence type="ECO:0000256" key="1">
    <source>
        <dbReference type="SAM" id="SignalP"/>
    </source>
</evidence>
<dbReference type="EMBL" id="BATC01000018">
    <property type="protein sequence ID" value="GAD59107.1"/>
    <property type="molecule type" value="Genomic_DNA"/>
</dbReference>
<comment type="caution">
    <text evidence="2">The sequence shown here is derived from an EMBL/GenBank/DDBJ whole genome shotgun (WGS) entry which is preliminary data.</text>
</comment>
<evidence type="ECO:0000313" key="2">
    <source>
        <dbReference type="EMBL" id="GAD59107.1"/>
    </source>
</evidence>
<dbReference type="Proteomes" id="UP000016569">
    <property type="component" value="Unassembled WGS sequence"/>
</dbReference>
<sequence length="150" mass="16078">MSLNRRTLLAAAVLLAPGAALARTRTITVYKTPTCGCCDGWVEHLRRAGFETTVETLDDLSPVRRRHGLPDRLMSCHSGVADGYIFEGHIPAADVIRLLAERPRAVGLAVPGMPLGSPGMEVPGRPGQPYETLLVLNGGATRVFARHNQG</sequence>
<feature type="signal peptide" evidence="1">
    <location>
        <begin position="1"/>
        <end position="22"/>
    </location>
</feature>
<keyword evidence="3" id="KW-1185">Reference proteome</keyword>